<gene>
    <name evidence="1" type="ORF">P4447_07865</name>
</gene>
<keyword evidence="2" id="KW-1185">Reference proteome</keyword>
<evidence type="ECO:0000313" key="1">
    <source>
        <dbReference type="EMBL" id="MED3562369.1"/>
    </source>
</evidence>
<sequence length="65" mass="7594">MIKTKIFTGYFTNSIKDRVFIDVDKEINQFLESNNIELIDIKYAVSVDLDGQSWNNALMIYKEIS</sequence>
<comment type="caution">
    <text evidence="1">The sequence shown here is derived from an EMBL/GenBank/DDBJ whole genome shotgun (WGS) entry which is preliminary data.</text>
</comment>
<dbReference type="EMBL" id="JARMQG010000084">
    <property type="protein sequence ID" value="MED3562369.1"/>
    <property type="molecule type" value="Genomic_DNA"/>
</dbReference>
<organism evidence="1 2">
    <name type="scientific">Bacillus xiapuensis</name>
    <dbReference type="NCBI Taxonomy" id="2014075"/>
    <lineage>
        <taxon>Bacteria</taxon>
        <taxon>Bacillati</taxon>
        <taxon>Bacillota</taxon>
        <taxon>Bacilli</taxon>
        <taxon>Bacillales</taxon>
        <taxon>Bacillaceae</taxon>
        <taxon>Bacillus</taxon>
    </lineage>
</organism>
<dbReference type="InterPro" id="IPR020296">
    <property type="entry name" value="Spore_Cse60"/>
</dbReference>
<name>A0ABU6N8M3_9BACI</name>
<dbReference type="Proteomes" id="UP001330749">
    <property type="component" value="Unassembled WGS sequence"/>
</dbReference>
<dbReference type="RefSeq" id="WP_327967288.1">
    <property type="nucleotide sequence ID" value="NZ_JARMQG010000084.1"/>
</dbReference>
<dbReference type="Pfam" id="PF10957">
    <property type="entry name" value="Spore_Cse60"/>
    <property type="match status" value="1"/>
</dbReference>
<accession>A0ABU6N8M3</accession>
<protein>
    <submittedName>
        <fullName evidence="1">Sporulation protein Cse60</fullName>
    </submittedName>
</protein>
<proteinExistence type="predicted"/>
<reference evidence="1 2" key="1">
    <citation type="submission" date="2023-03" db="EMBL/GenBank/DDBJ databases">
        <title>Bacillus Genome Sequencing.</title>
        <authorList>
            <person name="Dunlap C."/>
        </authorList>
    </citation>
    <scope>NUCLEOTIDE SEQUENCE [LARGE SCALE GENOMIC DNA]</scope>
    <source>
        <strain evidence="1 2">B-14544</strain>
    </source>
</reference>
<evidence type="ECO:0000313" key="2">
    <source>
        <dbReference type="Proteomes" id="UP001330749"/>
    </source>
</evidence>